<comment type="caution">
    <text evidence="7">The sequence shown here is derived from an EMBL/GenBank/DDBJ whole genome shotgun (WGS) entry which is preliminary data.</text>
</comment>
<accession>A0A9P6AHZ4</accession>
<evidence type="ECO:0000256" key="5">
    <source>
        <dbReference type="ARBA" id="ARBA00022927"/>
    </source>
</evidence>
<dbReference type="PANTHER" id="PTHR22781:SF12">
    <property type="entry name" value="AP-3 COMPLEX SUBUNIT DELTA-1"/>
    <property type="match status" value="1"/>
</dbReference>
<evidence type="ECO:0000313" key="8">
    <source>
        <dbReference type="Proteomes" id="UP000886523"/>
    </source>
</evidence>
<gene>
    <name evidence="7" type="ORF">BS47DRAFT_1352954</name>
</gene>
<dbReference type="GO" id="GO:0006623">
    <property type="term" value="P:protein targeting to vacuole"/>
    <property type="evidence" value="ECO:0007669"/>
    <property type="project" value="TreeGrafter"/>
</dbReference>
<protein>
    <submittedName>
        <fullName evidence="7">Uncharacterized protein</fullName>
    </submittedName>
</protein>
<keyword evidence="6" id="KW-0472">Membrane</keyword>
<sequence>MLPHPHPRYSLPLPDSKFPGASSPCVLATHMRMLLISSGISALVDLAYVSNVGSIGRDINDKLVDVVVRVKGVRAFATRLMLRLLSDEILLENCRDPTSYSEVLWATAWSCGEYCLASELTRASRSSIAAQRYAITGGDDRSLFTDCTQSIQVLGGGSVQALG</sequence>
<evidence type="ECO:0000256" key="4">
    <source>
        <dbReference type="ARBA" id="ARBA00022737"/>
    </source>
</evidence>
<keyword evidence="8" id="KW-1185">Reference proteome</keyword>
<evidence type="ECO:0000313" key="7">
    <source>
        <dbReference type="EMBL" id="KAF9506225.1"/>
    </source>
</evidence>
<dbReference type="GO" id="GO:0030123">
    <property type="term" value="C:AP-3 adaptor complex"/>
    <property type="evidence" value="ECO:0007669"/>
    <property type="project" value="InterPro"/>
</dbReference>
<evidence type="ECO:0000256" key="1">
    <source>
        <dbReference type="ARBA" id="ARBA00004308"/>
    </source>
</evidence>
<evidence type="ECO:0000256" key="6">
    <source>
        <dbReference type="ARBA" id="ARBA00023136"/>
    </source>
</evidence>
<dbReference type="AlphaFoldDB" id="A0A9P6AHZ4"/>
<keyword evidence="5" id="KW-0653">Protein transport</keyword>
<comment type="subcellular location">
    <subcellularLocation>
        <location evidence="1">Endomembrane system</location>
    </subcellularLocation>
</comment>
<dbReference type="InterPro" id="IPR017105">
    <property type="entry name" value="AP3_complex_dsu"/>
</dbReference>
<evidence type="ECO:0000256" key="2">
    <source>
        <dbReference type="ARBA" id="ARBA00006613"/>
    </source>
</evidence>
<keyword evidence="4" id="KW-0677">Repeat</keyword>
<dbReference type="OrthoDB" id="10264595at2759"/>
<organism evidence="7 8">
    <name type="scientific">Hydnum rufescens UP504</name>
    <dbReference type="NCBI Taxonomy" id="1448309"/>
    <lineage>
        <taxon>Eukaryota</taxon>
        <taxon>Fungi</taxon>
        <taxon>Dikarya</taxon>
        <taxon>Basidiomycota</taxon>
        <taxon>Agaricomycotina</taxon>
        <taxon>Agaricomycetes</taxon>
        <taxon>Cantharellales</taxon>
        <taxon>Hydnaceae</taxon>
        <taxon>Hydnum</taxon>
    </lineage>
</organism>
<dbReference type="EMBL" id="MU129119">
    <property type="protein sequence ID" value="KAF9506225.1"/>
    <property type="molecule type" value="Genomic_DNA"/>
</dbReference>
<dbReference type="Proteomes" id="UP000886523">
    <property type="component" value="Unassembled WGS sequence"/>
</dbReference>
<reference evidence="7" key="1">
    <citation type="journal article" date="2020" name="Nat. Commun.">
        <title>Large-scale genome sequencing of mycorrhizal fungi provides insights into the early evolution of symbiotic traits.</title>
        <authorList>
            <person name="Miyauchi S."/>
            <person name="Kiss E."/>
            <person name="Kuo A."/>
            <person name="Drula E."/>
            <person name="Kohler A."/>
            <person name="Sanchez-Garcia M."/>
            <person name="Morin E."/>
            <person name="Andreopoulos B."/>
            <person name="Barry K.W."/>
            <person name="Bonito G."/>
            <person name="Buee M."/>
            <person name="Carver A."/>
            <person name="Chen C."/>
            <person name="Cichocki N."/>
            <person name="Clum A."/>
            <person name="Culley D."/>
            <person name="Crous P.W."/>
            <person name="Fauchery L."/>
            <person name="Girlanda M."/>
            <person name="Hayes R.D."/>
            <person name="Keri Z."/>
            <person name="LaButti K."/>
            <person name="Lipzen A."/>
            <person name="Lombard V."/>
            <person name="Magnuson J."/>
            <person name="Maillard F."/>
            <person name="Murat C."/>
            <person name="Nolan M."/>
            <person name="Ohm R.A."/>
            <person name="Pangilinan J."/>
            <person name="Pereira M.F."/>
            <person name="Perotto S."/>
            <person name="Peter M."/>
            <person name="Pfister S."/>
            <person name="Riley R."/>
            <person name="Sitrit Y."/>
            <person name="Stielow J.B."/>
            <person name="Szollosi G."/>
            <person name="Zifcakova L."/>
            <person name="Stursova M."/>
            <person name="Spatafora J.W."/>
            <person name="Tedersoo L."/>
            <person name="Vaario L.M."/>
            <person name="Yamada A."/>
            <person name="Yan M."/>
            <person name="Wang P."/>
            <person name="Xu J."/>
            <person name="Bruns T."/>
            <person name="Baldrian P."/>
            <person name="Vilgalys R."/>
            <person name="Dunand C."/>
            <person name="Henrissat B."/>
            <person name="Grigoriev I.V."/>
            <person name="Hibbett D."/>
            <person name="Nagy L.G."/>
            <person name="Martin F.M."/>
        </authorList>
    </citation>
    <scope>NUCLEOTIDE SEQUENCE</scope>
    <source>
        <strain evidence="7">UP504</strain>
    </source>
</reference>
<dbReference type="PANTHER" id="PTHR22781">
    <property type="entry name" value="DELTA ADAPTIN-RELATED"/>
    <property type="match status" value="1"/>
</dbReference>
<proteinExistence type="inferred from homology"/>
<dbReference type="GO" id="GO:0010008">
    <property type="term" value="C:endosome membrane"/>
    <property type="evidence" value="ECO:0007669"/>
    <property type="project" value="TreeGrafter"/>
</dbReference>
<name>A0A9P6AHZ4_9AGAM</name>
<dbReference type="GO" id="GO:0006896">
    <property type="term" value="P:Golgi to vacuole transport"/>
    <property type="evidence" value="ECO:0007669"/>
    <property type="project" value="TreeGrafter"/>
</dbReference>
<keyword evidence="3" id="KW-0813">Transport</keyword>
<dbReference type="Gene3D" id="1.25.10.10">
    <property type="entry name" value="Leucine-rich Repeat Variant"/>
    <property type="match status" value="1"/>
</dbReference>
<comment type="similarity">
    <text evidence="2">Belongs to the adaptor complexes large subunit family.</text>
</comment>
<evidence type="ECO:0000256" key="3">
    <source>
        <dbReference type="ARBA" id="ARBA00022448"/>
    </source>
</evidence>
<dbReference type="InterPro" id="IPR011989">
    <property type="entry name" value="ARM-like"/>
</dbReference>